<dbReference type="Gene3D" id="1.10.720.30">
    <property type="entry name" value="SAP domain"/>
    <property type="match status" value="1"/>
</dbReference>
<feature type="repeat" description="RCC1" evidence="2">
    <location>
        <begin position="103"/>
        <end position="154"/>
    </location>
</feature>
<dbReference type="InterPro" id="IPR058923">
    <property type="entry name" value="RCC1-like_dom"/>
</dbReference>
<dbReference type="EMBL" id="BRXZ01001085">
    <property type="protein sequence ID" value="GMH61822.1"/>
    <property type="molecule type" value="Genomic_DNA"/>
</dbReference>
<dbReference type="PRINTS" id="PR00633">
    <property type="entry name" value="RCCNDNSATION"/>
</dbReference>
<name>A0A9W7A2Q7_9STRA</name>
<feature type="repeat" description="RCC1" evidence="2">
    <location>
        <begin position="267"/>
        <end position="328"/>
    </location>
</feature>
<reference evidence="6" key="1">
    <citation type="submission" date="2022-07" db="EMBL/GenBank/DDBJ databases">
        <title>Genome analysis of Parmales, a sister group of diatoms, reveals the evolutionary specialization of diatoms from phago-mixotrophs to photoautotrophs.</title>
        <authorList>
            <person name="Ban H."/>
            <person name="Sato S."/>
            <person name="Yoshikawa S."/>
            <person name="Kazumasa Y."/>
            <person name="Nakamura Y."/>
            <person name="Ichinomiya M."/>
            <person name="Saitoh K."/>
            <person name="Sato N."/>
            <person name="Blanc-Mathieu R."/>
            <person name="Endo H."/>
            <person name="Kuwata A."/>
            <person name="Ogata H."/>
        </authorList>
    </citation>
    <scope>NUCLEOTIDE SEQUENCE</scope>
</reference>
<dbReference type="Gene3D" id="2.130.10.30">
    <property type="entry name" value="Regulator of chromosome condensation 1/beta-lactamase-inhibitor protein II"/>
    <property type="match status" value="3"/>
</dbReference>
<dbReference type="SMART" id="SM00513">
    <property type="entry name" value="SAP"/>
    <property type="match status" value="1"/>
</dbReference>
<dbReference type="SUPFAM" id="SSF68906">
    <property type="entry name" value="SAP domain"/>
    <property type="match status" value="1"/>
</dbReference>
<proteinExistence type="predicted"/>
<dbReference type="Pfam" id="PF00415">
    <property type="entry name" value="RCC1"/>
    <property type="match status" value="2"/>
</dbReference>
<organism evidence="6 7">
    <name type="scientific">Triparma retinervis</name>
    <dbReference type="NCBI Taxonomy" id="2557542"/>
    <lineage>
        <taxon>Eukaryota</taxon>
        <taxon>Sar</taxon>
        <taxon>Stramenopiles</taxon>
        <taxon>Ochrophyta</taxon>
        <taxon>Bolidophyceae</taxon>
        <taxon>Parmales</taxon>
        <taxon>Triparmaceae</taxon>
        <taxon>Triparma</taxon>
    </lineage>
</organism>
<dbReference type="PANTHER" id="PTHR22870:SF466">
    <property type="entry name" value="ANKYRIN REPEAT-CONTAINING PROTEIN"/>
    <property type="match status" value="1"/>
</dbReference>
<dbReference type="PROSITE" id="PS50012">
    <property type="entry name" value="RCC1_3"/>
    <property type="match status" value="7"/>
</dbReference>
<dbReference type="InterPro" id="IPR009091">
    <property type="entry name" value="RCC1/BLIP-II"/>
</dbReference>
<keyword evidence="1" id="KW-0677">Repeat</keyword>
<dbReference type="InterPro" id="IPR000408">
    <property type="entry name" value="Reg_chr_condens"/>
</dbReference>
<evidence type="ECO:0000313" key="7">
    <source>
        <dbReference type="Proteomes" id="UP001165082"/>
    </source>
</evidence>
<dbReference type="Proteomes" id="UP001165082">
    <property type="component" value="Unassembled WGS sequence"/>
</dbReference>
<dbReference type="PROSITE" id="PS50800">
    <property type="entry name" value="SAP"/>
    <property type="match status" value="1"/>
</dbReference>
<dbReference type="OrthoDB" id="10256179at2759"/>
<feature type="region of interest" description="Disordered" evidence="4">
    <location>
        <begin position="599"/>
        <end position="632"/>
    </location>
</feature>
<feature type="repeat" description="RCC1" evidence="2">
    <location>
        <begin position="386"/>
        <end position="439"/>
    </location>
</feature>
<feature type="repeat" description="RCC1" evidence="2">
    <location>
        <begin position="328"/>
        <end position="379"/>
    </location>
</feature>
<keyword evidence="3" id="KW-0175">Coiled coil</keyword>
<protein>
    <recommendedName>
        <fullName evidence="5">SAP domain-containing protein</fullName>
    </recommendedName>
</protein>
<gene>
    <name evidence="6" type="ORF">TrRE_jg10549</name>
</gene>
<evidence type="ECO:0000256" key="4">
    <source>
        <dbReference type="SAM" id="MobiDB-lite"/>
    </source>
</evidence>
<evidence type="ECO:0000256" key="2">
    <source>
        <dbReference type="PROSITE-ProRule" id="PRU00235"/>
    </source>
</evidence>
<evidence type="ECO:0000259" key="5">
    <source>
        <dbReference type="PROSITE" id="PS50800"/>
    </source>
</evidence>
<dbReference type="PANTHER" id="PTHR22870">
    <property type="entry name" value="REGULATOR OF CHROMOSOME CONDENSATION"/>
    <property type="match status" value="1"/>
</dbReference>
<feature type="repeat" description="RCC1" evidence="2">
    <location>
        <begin position="440"/>
        <end position="502"/>
    </location>
</feature>
<feature type="domain" description="SAP" evidence="5">
    <location>
        <begin position="41"/>
        <end position="75"/>
    </location>
</feature>
<dbReference type="InterPro" id="IPR036361">
    <property type="entry name" value="SAP_dom_sf"/>
</dbReference>
<evidence type="ECO:0000313" key="6">
    <source>
        <dbReference type="EMBL" id="GMH61822.1"/>
    </source>
</evidence>
<dbReference type="InterPro" id="IPR003034">
    <property type="entry name" value="SAP_dom"/>
</dbReference>
<dbReference type="InterPro" id="IPR051210">
    <property type="entry name" value="Ub_ligase/GEF_domain"/>
</dbReference>
<dbReference type="AlphaFoldDB" id="A0A9W7A2Q7"/>
<feature type="repeat" description="RCC1" evidence="2">
    <location>
        <begin position="214"/>
        <end position="266"/>
    </location>
</feature>
<feature type="coiled-coil region" evidence="3">
    <location>
        <begin position="512"/>
        <end position="550"/>
    </location>
</feature>
<dbReference type="Pfam" id="PF02037">
    <property type="entry name" value="SAP"/>
    <property type="match status" value="1"/>
</dbReference>
<evidence type="ECO:0000256" key="1">
    <source>
        <dbReference type="ARBA" id="ARBA00022737"/>
    </source>
</evidence>
<dbReference type="SUPFAM" id="SSF50985">
    <property type="entry name" value="RCC1/BLIP-II"/>
    <property type="match status" value="2"/>
</dbReference>
<keyword evidence="7" id="KW-1185">Reference proteome</keyword>
<comment type="caution">
    <text evidence="6">The sequence shown here is derived from an EMBL/GenBank/DDBJ whole genome shotgun (WGS) entry which is preliminary data.</text>
</comment>
<feature type="repeat" description="RCC1" evidence="2">
    <location>
        <begin position="155"/>
        <end position="213"/>
    </location>
</feature>
<dbReference type="Pfam" id="PF25390">
    <property type="entry name" value="WD40_RLD"/>
    <property type="match status" value="1"/>
</dbReference>
<accession>A0A9W7A2Q7</accession>
<sequence>MAAIDTLRKLKAQNQTLAKDAVDDTTNFEWGSSKVLRELEIKKLSVAKLKSHLEARDEPTNGNKKQLVERLENSLEEERLRGIAYTEDLEAEFILNADLEERGSVYVVGSNQFGQLGLGDLTPRAFFTVVPSTRGIGVRHVAAGNNLSFAVTEDHDVYVWGGAGTGPMGLNEQMQDILEYQKYVNPELVEDLIGEEGVQISVGSSHASAVSKGGDCYVWGYGKCGALGLGNFKNQLIPAVVTGFGDTDQVKVVACGENHTCCLTDKGEVYTWGHVSDGRLGLGARERVGVADEEKYFFPGPSLLTSLRDEFVSQIACGSQHVLAVTLTTAFSWGSGSGGRLGHGDNKSRWKPEPITALNNWHVLGIGCGTWHSAAIVMVPPLKNSGWVYTWGSGFHGQLGQEDITVSLSPGLVKEFCGLQTSVKTLSCGSHHNAVITQEGELYTWGSNKNYCLGHQIDEEHVEYTPVPGHCGGFGAIVDRVGRGLIRSVACGKEYTLVATYPYEGPSEEVAKKLSEEQKIRMEEERLREEEEARRLRKDLRRNARQKKKDDELQFLTGKRLCTLDPNCPGFQVHALKPNICKECGFSSAYHTIIVEEEEEKEASKPEDVLNKGMGTKNVNSHQLTAKKVDESVMDEQIAAKSSKYGSH</sequence>
<evidence type="ECO:0000256" key="3">
    <source>
        <dbReference type="SAM" id="Coils"/>
    </source>
</evidence>